<keyword evidence="3" id="KW-1185">Reference proteome</keyword>
<keyword evidence="1" id="KW-0472">Membrane</keyword>
<evidence type="ECO:0000313" key="2">
    <source>
        <dbReference type="EMBL" id="MBL4938387.1"/>
    </source>
</evidence>
<evidence type="ECO:0008006" key="4">
    <source>
        <dbReference type="Google" id="ProtNLM"/>
    </source>
</evidence>
<keyword evidence="1" id="KW-0812">Transmembrane</keyword>
<keyword evidence="1" id="KW-1133">Transmembrane helix</keyword>
<feature type="transmembrane region" description="Helical" evidence="1">
    <location>
        <begin position="47"/>
        <end position="64"/>
    </location>
</feature>
<protein>
    <recommendedName>
        <fullName evidence="4">DUF4179 domain-containing protein</fullName>
    </recommendedName>
</protein>
<accession>A0ABS1TG83</accession>
<name>A0ABS1TG83_9CLOT</name>
<sequence>MQEKRDSIDEAIFGTFNKFEPSSDYNQRLIEKLHKNSFTKRENIKPIAVSLILSGVIAMVLYTSDIQFKIADFKYKVISQVLTMDYNYKNDVQRIIMGE</sequence>
<dbReference type="RefSeq" id="WP_202751108.1">
    <property type="nucleotide sequence ID" value="NZ_JAESWC010000018.1"/>
</dbReference>
<evidence type="ECO:0000313" key="3">
    <source>
        <dbReference type="Proteomes" id="UP000632377"/>
    </source>
</evidence>
<reference evidence="2 3" key="1">
    <citation type="submission" date="2021-01" db="EMBL/GenBank/DDBJ databases">
        <title>Genome public.</title>
        <authorList>
            <person name="Liu C."/>
            <person name="Sun Q."/>
        </authorList>
    </citation>
    <scope>NUCLEOTIDE SEQUENCE [LARGE SCALE GENOMIC DNA]</scope>
    <source>
        <strain evidence="2 3">YIM B02515</strain>
    </source>
</reference>
<comment type="caution">
    <text evidence="2">The sequence shown here is derived from an EMBL/GenBank/DDBJ whole genome shotgun (WGS) entry which is preliminary data.</text>
</comment>
<proteinExistence type="predicted"/>
<evidence type="ECO:0000256" key="1">
    <source>
        <dbReference type="SAM" id="Phobius"/>
    </source>
</evidence>
<dbReference type="Proteomes" id="UP000632377">
    <property type="component" value="Unassembled WGS sequence"/>
</dbReference>
<dbReference type="EMBL" id="JAESWC010000018">
    <property type="protein sequence ID" value="MBL4938387.1"/>
    <property type="molecule type" value="Genomic_DNA"/>
</dbReference>
<gene>
    <name evidence="2" type="ORF">JK636_21980</name>
</gene>
<organism evidence="2 3">
    <name type="scientific">Clostridium rhizosphaerae</name>
    <dbReference type="NCBI Taxonomy" id="2803861"/>
    <lineage>
        <taxon>Bacteria</taxon>
        <taxon>Bacillati</taxon>
        <taxon>Bacillota</taxon>
        <taxon>Clostridia</taxon>
        <taxon>Eubacteriales</taxon>
        <taxon>Clostridiaceae</taxon>
        <taxon>Clostridium</taxon>
    </lineage>
</organism>